<dbReference type="GO" id="GO:0050660">
    <property type="term" value="F:flavin adenine dinucleotide binding"/>
    <property type="evidence" value="ECO:0007669"/>
    <property type="project" value="TreeGrafter"/>
</dbReference>
<evidence type="ECO:0000313" key="2">
    <source>
        <dbReference type="EMBL" id="MBL7629546.1"/>
    </source>
</evidence>
<reference evidence="2" key="1">
    <citation type="submission" date="2020-12" db="EMBL/GenBank/DDBJ databases">
        <title>Genomic characterization of non-nitrogen-fixing Frankia strains.</title>
        <authorList>
            <person name="Carlos-Shanley C."/>
            <person name="Guerra T."/>
            <person name="Hahn D."/>
        </authorList>
    </citation>
    <scope>NUCLEOTIDE SEQUENCE</scope>
    <source>
        <strain evidence="2">CN6</strain>
    </source>
</reference>
<name>A0A937RPD4_9ACTN</name>
<sequence length="427" mass="46799">MTGIRHKGGRAIERTTVVVIGAGHAGLAASHFLRERSIDHVVLERGEVANSWRRERWDSLRLLTPNWQSRLPGQRYEGQDPDGYMTMGEVTAFIERFAKVSGAPVRTGTNVLSVRRADTGNHAEYRVTTDHGEIRCRAVVIASGACNRPTVPPFAQAVPAAVEQLTPFDYRGPAQLPDGGVLVVGASATGVQLAAELARSGRPVTLSVGEHVRLPRLYRGRDVLWWMDASGVWDQRYDEVDDLERARRLPSPQLVGTPERHTLDLGTLAALGVELVGRLAAVRDGEALFSGGLRNLFALADLKLERLLDTFDEWARARGAEVGPPERFAPTPEPSSPRLRLDLRGGEIRAIVWATGFRPDYGWLDVPVVDAKGRLRHEGGVVDGPGLYALGLPVLLRRRSTFIHGIEDDAREVTGHLAGYLAANRRS</sequence>
<evidence type="ECO:0000256" key="1">
    <source>
        <dbReference type="ARBA" id="ARBA00023002"/>
    </source>
</evidence>
<dbReference type="Proteomes" id="UP000604475">
    <property type="component" value="Unassembled WGS sequence"/>
</dbReference>
<dbReference type="PRINTS" id="PR00411">
    <property type="entry name" value="PNDRDTASEI"/>
</dbReference>
<gene>
    <name evidence="2" type="ORF">I7412_20715</name>
</gene>
<protein>
    <submittedName>
        <fullName evidence="2">NAD(P)-binding domain-containing protein</fullName>
    </submittedName>
</protein>
<dbReference type="Gene3D" id="3.50.50.60">
    <property type="entry name" value="FAD/NAD(P)-binding domain"/>
    <property type="match status" value="2"/>
</dbReference>
<dbReference type="InterPro" id="IPR036188">
    <property type="entry name" value="FAD/NAD-bd_sf"/>
</dbReference>
<evidence type="ECO:0000313" key="3">
    <source>
        <dbReference type="Proteomes" id="UP000604475"/>
    </source>
</evidence>
<dbReference type="PANTHER" id="PTHR43539">
    <property type="entry name" value="FLAVIN-BINDING MONOOXYGENASE-LIKE PROTEIN (AFU_ORTHOLOGUE AFUA_4G09220)"/>
    <property type="match status" value="1"/>
</dbReference>
<dbReference type="PRINTS" id="PR00368">
    <property type="entry name" value="FADPNR"/>
</dbReference>
<accession>A0A937RPD4</accession>
<dbReference type="SUPFAM" id="SSF51905">
    <property type="entry name" value="FAD/NAD(P)-binding domain"/>
    <property type="match status" value="2"/>
</dbReference>
<proteinExistence type="predicted"/>
<keyword evidence="1" id="KW-0560">Oxidoreductase</keyword>
<dbReference type="Pfam" id="PF13738">
    <property type="entry name" value="Pyr_redox_3"/>
    <property type="match status" value="1"/>
</dbReference>
<dbReference type="GO" id="GO:0004497">
    <property type="term" value="F:monooxygenase activity"/>
    <property type="evidence" value="ECO:0007669"/>
    <property type="project" value="TreeGrafter"/>
</dbReference>
<comment type="caution">
    <text evidence="2">The sequence shown here is derived from an EMBL/GenBank/DDBJ whole genome shotgun (WGS) entry which is preliminary data.</text>
</comment>
<keyword evidence="3" id="KW-1185">Reference proteome</keyword>
<dbReference type="RefSeq" id="WP_203003060.1">
    <property type="nucleotide sequence ID" value="NZ_JADWYU010000148.1"/>
</dbReference>
<dbReference type="PANTHER" id="PTHR43539:SF78">
    <property type="entry name" value="FLAVIN-CONTAINING MONOOXYGENASE"/>
    <property type="match status" value="1"/>
</dbReference>
<organism evidence="2 3">
    <name type="scientific">Frankia nepalensis</name>
    <dbReference type="NCBI Taxonomy" id="1836974"/>
    <lineage>
        <taxon>Bacteria</taxon>
        <taxon>Bacillati</taxon>
        <taxon>Actinomycetota</taxon>
        <taxon>Actinomycetes</taxon>
        <taxon>Frankiales</taxon>
        <taxon>Frankiaceae</taxon>
        <taxon>Frankia</taxon>
    </lineage>
</organism>
<dbReference type="EMBL" id="JAEACQ010000231">
    <property type="protein sequence ID" value="MBL7629546.1"/>
    <property type="molecule type" value="Genomic_DNA"/>
</dbReference>
<dbReference type="InterPro" id="IPR050982">
    <property type="entry name" value="Auxin_biosynth/cation_transpt"/>
</dbReference>
<dbReference type="AlphaFoldDB" id="A0A937RPD4"/>